<evidence type="ECO:0000256" key="4">
    <source>
        <dbReference type="ARBA" id="ARBA00022692"/>
    </source>
</evidence>
<dbReference type="PROSITE" id="PS50011">
    <property type="entry name" value="PROTEIN_KINASE_DOM"/>
    <property type="match status" value="1"/>
</dbReference>
<keyword evidence="9" id="KW-1133">Transmembrane helix</keyword>
<accession>A0ABU6U4V8</accession>
<keyword evidence="3" id="KW-0808">Transferase</keyword>
<keyword evidence="8 12" id="KW-0067">ATP-binding</keyword>
<evidence type="ECO:0000256" key="7">
    <source>
        <dbReference type="ARBA" id="ARBA00022777"/>
    </source>
</evidence>
<dbReference type="InterPro" id="IPR011009">
    <property type="entry name" value="Kinase-like_dom_sf"/>
</dbReference>
<dbReference type="Gene3D" id="3.30.200.20">
    <property type="entry name" value="Phosphorylase Kinase, domain 1"/>
    <property type="match status" value="1"/>
</dbReference>
<keyword evidence="17" id="KW-1185">Reference proteome</keyword>
<evidence type="ECO:0000256" key="12">
    <source>
        <dbReference type="PROSITE-ProRule" id="PRU10141"/>
    </source>
</evidence>
<sequence length="722" mass="82633">MACSGFTKGKHDWLVVFPFVMLILIPQKSFSEKTACNVTSSCGKISNIRYPFRLKSDPPNCGDSRYELECVNDVALLRLTEEAEYKVESINYNNYTIRLVDPNIEQDNCSSLPRHFLYKFNFSDASSGSNQHWDVDKYHATQLQKPDMEIFSAPLFEHIIYMSCNIRVTEYEGEYEYFSSRHRVSNKNNNNSCLDLHTYAVVGDLNATGPRWWKPGCHVKMIAATSAGFLLRHPENQPIWQAPNFSYADIHISLAYGFELSWLHLHCHHSCTTRTCYFNRTTQNASCFSPCTYLRYTDSLARIHCGKHSLTILKKVWSSNDAYLILRVVAGQITVDMIGIRVLMGTTLLVVLIIRKWRRRHMSSYANIEIFLQDNKLAPIRYSYREIKMMTKNFKEKLGKGGFGSVYKGKLRSGPLVAIKMLDTSKSKGQDFISEVATIGRIHHMNVVRLIGFCIEGSKRALVYDFMPNGSLDTYILSKEENISLSYEKIYQISLGVARGISYLHEGCDMQILHFDIKPHNILLDENFIPKVSDFGLAKLYPIDDSIVTLTDQRGTVGYIAPELFYRNIGGVSYKADVYSFGKLLMEMANRRKNLNPHAENSSRVFFPTWIYHQFSNGRDIELDNCTEEEKNKVKKMIIVALWCIQLKPRDRPSMKQVVEMLEGEAEDLTMPPEPSLFPDEEELDSKLHQTSRSDYDSESASSSYLGDTTNSNISENCLSTD</sequence>
<dbReference type="Gene3D" id="1.10.510.10">
    <property type="entry name" value="Transferase(Phosphotransferase) domain 1"/>
    <property type="match status" value="1"/>
</dbReference>
<organism evidence="16 17">
    <name type="scientific">Stylosanthes scabra</name>
    <dbReference type="NCBI Taxonomy" id="79078"/>
    <lineage>
        <taxon>Eukaryota</taxon>
        <taxon>Viridiplantae</taxon>
        <taxon>Streptophyta</taxon>
        <taxon>Embryophyta</taxon>
        <taxon>Tracheophyta</taxon>
        <taxon>Spermatophyta</taxon>
        <taxon>Magnoliopsida</taxon>
        <taxon>eudicotyledons</taxon>
        <taxon>Gunneridae</taxon>
        <taxon>Pentapetalae</taxon>
        <taxon>rosids</taxon>
        <taxon>fabids</taxon>
        <taxon>Fabales</taxon>
        <taxon>Fabaceae</taxon>
        <taxon>Papilionoideae</taxon>
        <taxon>50 kb inversion clade</taxon>
        <taxon>dalbergioids sensu lato</taxon>
        <taxon>Dalbergieae</taxon>
        <taxon>Pterocarpus clade</taxon>
        <taxon>Stylosanthes</taxon>
    </lineage>
</organism>
<evidence type="ECO:0000256" key="8">
    <source>
        <dbReference type="ARBA" id="ARBA00022840"/>
    </source>
</evidence>
<evidence type="ECO:0000256" key="9">
    <source>
        <dbReference type="ARBA" id="ARBA00022989"/>
    </source>
</evidence>
<dbReference type="EMBL" id="JASCZI010120833">
    <property type="protein sequence ID" value="MED6155088.1"/>
    <property type="molecule type" value="Genomic_DNA"/>
</dbReference>
<evidence type="ECO:0000256" key="14">
    <source>
        <dbReference type="SAM" id="SignalP"/>
    </source>
</evidence>
<keyword evidence="6 12" id="KW-0547">Nucleotide-binding</keyword>
<proteinExistence type="predicted"/>
<dbReference type="Pfam" id="PF13947">
    <property type="entry name" value="GUB_WAK_bind"/>
    <property type="match status" value="1"/>
</dbReference>
<evidence type="ECO:0000256" key="2">
    <source>
        <dbReference type="ARBA" id="ARBA00022527"/>
    </source>
</evidence>
<dbReference type="CDD" id="cd14066">
    <property type="entry name" value="STKc_IRAK"/>
    <property type="match status" value="1"/>
</dbReference>
<evidence type="ECO:0000256" key="11">
    <source>
        <dbReference type="ARBA" id="ARBA00023180"/>
    </source>
</evidence>
<feature type="compositionally biased region" description="Basic and acidic residues" evidence="13">
    <location>
        <begin position="685"/>
        <end position="696"/>
    </location>
</feature>
<keyword evidence="10" id="KW-0472">Membrane</keyword>
<dbReference type="Pfam" id="PF00069">
    <property type="entry name" value="Pkinase"/>
    <property type="match status" value="1"/>
</dbReference>
<dbReference type="SMART" id="SM00220">
    <property type="entry name" value="S_TKc"/>
    <property type="match status" value="1"/>
</dbReference>
<dbReference type="PANTHER" id="PTHR27009">
    <property type="entry name" value="RUST RESISTANCE KINASE LR10-RELATED"/>
    <property type="match status" value="1"/>
</dbReference>
<dbReference type="PROSITE" id="PS00108">
    <property type="entry name" value="PROTEIN_KINASE_ST"/>
    <property type="match status" value="1"/>
</dbReference>
<feature type="chain" id="PRO_5047377227" description="Protein kinase domain-containing protein" evidence="14">
    <location>
        <begin position="32"/>
        <end position="722"/>
    </location>
</feature>
<dbReference type="SUPFAM" id="SSF56112">
    <property type="entry name" value="Protein kinase-like (PK-like)"/>
    <property type="match status" value="1"/>
</dbReference>
<dbReference type="InterPro" id="IPR017441">
    <property type="entry name" value="Protein_kinase_ATP_BS"/>
</dbReference>
<feature type="domain" description="Protein kinase" evidence="15">
    <location>
        <begin position="392"/>
        <end position="677"/>
    </location>
</feature>
<evidence type="ECO:0000259" key="15">
    <source>
        <dbReference type="PROSITE" id="PS50011"/>
    </source>
</evidence>
<reference evidence="16 17" key="1">
    <citation type="journal article" date="2023" name="Plants (Basel)">
        <title>Bridging the Gap: Combining Genomics and Transcriptomics Approaches to Understand Stylosanthes scabra, an Orphan Legume from the Brazilian Caatinga.</title>
        <authorList>
            <person name="Ferreira-Neto J.R.C."/>
            <person name="da Silva M.D."/>
            <person name="Binneck E."/>
            <person name="de Melo N.F."/>
            <person name="da Silva R.H."/>
            <person name="de Melo A.L.T.M."/>
            <person name="Pandolfi V."/>
            <person name="Bustamante F.O."/>
            <person name="Brasileiro-Vidal A.C."/>
            <person name="Benko-Iseppon A.M."/>
        </authorList>
    </citation>
    <scope>NUCLEOTIDE SEQUENCE [LARGE SCALE GENOMIC DNA]</scope>
    <source>
        <tissue evidence="16">Leaves</tissue>
    </source>
</reference>
<evidence type="ECO:0000256" key="1">
    <source>
        <dbReference type="ARBA" id="ARBA00004479"/>
    </source>
</evidence>
<evidence type="ECO:0000256" key="10">
    <source>
        <dbReference type="ARBA" id="ARBA00023136"/>
    </source>
</evidence>
<feature type="binding site" evidence="12">
    <location>
        <position position="420"/>
    </location>
    <ligand>
        <name>ATP</name>
        <dbReference type="ChEBI" id="CHEBI:30616"/>
    </ligand>
</feature>
<dbReference type="InterPro" id="IPR008271">
    <property type="entry name" value="Ser/Thr_kinase_AS"/>
</dbReference>
<dbReference type="Proteomes" id="UP001341840">
    <property type="component" value="Unassembled WGS sequence"/>
</dbReference>
<name>A0ABU6U4V8_9FABA</name>
<feature type="compositionally biased region" description="Polar residues" evidence="13">
    <location>
        <begin position="706"/>
        <end position="722"/>
    </location>
</feature>
<evidence type="ECO:0000256" key="6">
    <source>
        <dbReference type="ARBA" id="ARBA00022741"/>
    </source>
</evidence>
<comment type="subcellular location">
    <subcellularLocation>
        <location evidence="1">Membrane</location>
        <topology evidence="1">Single-pass type I membrane protein</topology>
    </subcellularLocation>
</comment>
<evidence type="ECO:0000256" key="13">
    <source>
        <dbReference type="SAM" id="MobiDB-lite"/>
    </source>
</evidence>
<evidence type="ECO:0000256" key="3">
    <source>
        <dbReference type="ARBA" id="ARBA00022679"/>
    </source>
</evidence>
<comment type="caution">
    <text evidence="16">The sequence shown here is derived from an EMBL/GenBank/DDBJ whole genome shotgun (WGS) entry which is preliminary data.</text>
</comment>
<keyword evidence="2" id="KW-0723">Serine/threonine-protein kinase</keyword>
<evidence type="ECO:0000256" key="5">
    <source>
        <dbReference type="ARBA" id="ARBA00022729"/>
    </source>
</evidence>
<evidence type="ECO:0000313" key="16">
    <source>
        <dbReference type="EMBL" id="MED6155088.1"/>
    </source>
</evidence>
<keyword evidence="5 14" id="KW-0732">Signal</keyword>
<dbReference type="InterPro" id="IPR025287">
    <property type="entry name" value="WAK_GUB"/>
</dbReference>
<dbReference type="InterPro" id="IPR000719">
    <property type="entry name" value="Prot_kinase_dom"/>
</dbReference>
<keyword evidence="7" id="KW-0418">Kinase</keyword>
<keyword evidence="4" id="KW-0812">Transmembrane</keyword>
<feature type="region of interest" description="Disordered" evidence="13">
    <location>
        <begin position="665"/>
        <end position="722"/>
    </location>
</feature>
<keyword evidence="11" id="KW-0325">Glycoprotein</keyword>
<gene>
    <name evidence="16" type="ORF">PIB30_002296</name>
</gene>
<evidence type="ECO:0000313" key="17">
    <source>
        <dbReference type="Proteomes" id="UP001341840"/>
    </source>
</evidence>
<dbReference type="PROSITE" id="PS00107">
    <property type="entry name" value="PROTEIN_KINASE_ATP"/>
    <property type="match status" value="1"/>
</dbReference>
<protein>
    <recommendedName>
        <fullName evidence="15">Protein kinase domain-containing protein</fullName>
    </recommendedName>
</protein>
<dbReference type="InterPro" id="IPR045874">
    <property type="entry name" value="LRK10/LRL21-25-like"/>
</dbReference>
<feature type="signal peptide" evidence="14">
    <location>
        <begin position="1"/>
        <end position="31"/>
    </location>
</feature>